<dbReference type="Proteomes" id="UP001186944">
    <property type="component" value="Unassembled WGS sequence"/>
</dbReference>
<dbReference type="InterPro" id="IPR052128">
    <property type="entry name" value="Oxidoreductase_NAD-binding"/>
</dbReference>
<dbReference type="InterPro" id="IPR017938">
    <property type="entry name" value="Riboflavin_synthase-like_b-brl"/>
</dbReference>
<dbReference type="GO" id="GO:0005739">
    <property type="term" value="C:mitochondrion"/>
    <property type="evidence" value="ECO:0007669"/>
    <property type="project" value="TreeGrafter"/>
</dbReference>
<proteinExistence type="predicted"/>
<dbReference type="PRINTS" id="PR00410">
    <property type="entry name" value="PHEHYDRXLASE"/>
</dbReference>
<dbReference type="InterPro" id="IPR001433">
    <property type="entry name" value="OxRdtase_FAD/NAD-bd"/>
</dbReference>
<gene>
    <name evidence="4" type="ORF">FSP39_017991</name>
</gene>
<dbReference type="PANTHER" id="PTHR46505:SF1">
    <property type="entry name" value="OXIDOREDUCTASE NAD-BINDING DOMAIN-CONTAINING PROTEIN 1"/>
    <property type="match status" value="1"/>
</dbReference>
<keyword evidence="2" id="KW-0520">NAD</keyword>
<evidence type="ECO:0000256" key="1">
    <source>
        <dbReference type="ARBA" id="ARBA00023002"/>
    </source>
</evidence>
<feature type="domain" description="Oxidoreductase FAD/NAD(P)-binding" evidence="3">
    <location>
        <begin position="135"/>
        <end position="260"/>
    </location>
</feature>
<evidence type="ECO:0000313" key="4">
    <source>
        <dbReference type="EMBL" id="KAK3105136.1"/>
    </source>
</evidence>
<dbReference type="AlphaFoldDB" id="A0AA88YTJ6"/>
<dbReference type="InterPro" id="IPR039261">
    <property type="entry name" value="FNR_nucleotide-bd"/>
</dbReference>
<dbReference type="SUPFAM" id="SSF52343">
    <property type="entry name" value="Ferredoxin reductase-like, C-terminal NADP-linked domain"/>
    <property type="match status" value="1"/>
</dbReference>
<keyword evidence="1" id="KW-0560">Oxidoreductase</keyword>
<evidence type="ECO:0000259" key="3">
    <source>
        <dbReference type="Pfam" id="PF00175"/>
    </source>
</evidence>
<dbReference type="Gene3D" id="3.40.50.80">
    <property type="entry name" value="Nucleotide-binding domain of ferredoxin-NADP reductase (FNR) module"/>
    <property type="match status" value="1"/>
</dbReference>
<protein>
    <recommendedName>
        <fullName evidence="3">Oxidoreductase FAD/NAD(P)-binding domain-containing protein</fullName>
    </recommendedName>
</protein>
<sequence length="279" mass="31544">MSSKSDHLQRTADNTRENVVSMATIIGMRDESKTVKSLKLKVHDKRVAFKAGQWVDMFIPGVDKVGGFSMWSRPSQLLTDQTLDLAIKYSDHPPAMWVHTECKVGTEVHVRVGGDIYFDRDASQNLERKDPNLLLIAGGIGINPIISIMSHVADLKTREDNSDSGKERAEPGYSGKCALLYSSSTVDELLFKDHILSICESFPHDMKYYLHATQEGSQLPDSIRKKRIDDSDLQECLTYLGTENILTYICGPPPMIHSIEEKLLKMGLQQNQILYEKWW</sequence>
<comment type="caution">
    <text evidence="4">The sequence shown here is derived from an EMBL/GenBank/DDBJ whole genome shotgun (WGS) entry which is preliminary data.</text>
</comment>
<name>A0AA88YTJ6_PINIB</name>
<dbReference type="SUPFAM" id="SSF63380">
    <property type="entry name" value="Riboflavin synthase domain-like"/>
    <property type="match status" value="1"/>
</dbReference>
<reference evidence="4" key="1">
    <citation type="submission" date="2019-08" db="EMBL/GenBank/DDBJ databases">
        <title>The improved chromosome-level genome for the pearl oyster Pinctada fucata martensii using PacBio sequencing and Hi-C.</title>
        <authorList>
            <person name="Zheng Z."/>
        </authorList>
    </citation>
    <scope>NUCLEOTIDE SEQUENCE</scope>
    <source>
        <strain evidence="4">ZZ-2019</strain>
        <tissue evidence="4">Adductor muscle</tissue>
    </source>
</reference>
<accession>A0AA88YTJ6</accession>
<keyword evidence="5" id="KW-1185">Reference proteome</keyword>
<dbReference type="EMBL" id="VSWD01000004">
    <property type="protein sequence ID" value="KAK3105136.1"/>
    <property type="molecule type" value="Genomic_DNA"/>
</dbReference>
<dbReference type="Gene3D" id="2.40.30.10">
    <property type="entry name" value="Translation factors"/>
    <property type="match status" value="1"/>
</dbReference>
<evidence type="ECO:0000313" key="5">
    <source>
        <dbReference type="Proteomes" id="UP001186944"/>
    </source>
</evidence>
<dbReference type="PANTHER" id="PTHR46505">
    <property type="entry name" value="OXIDOREDUCTASE NAD-BINDING DOMAIN-CONTAINING PROTEIN 1"/>
    <property type="match status" value="1"/>
</dbReference>
<dbReference type="CDD" id="cd00322">
    <property type="entry name" value="FNR_like"/>
    <property type="match status" value="1"/>
</dbReference>
<organism evidence="4 5">
    <name type="scientific">Pinctada imbricata</name>
    <name type="common">Atlantic pearl-oyster</name>
    <name type="synonym">Pinctada martensii</name>
    <dbReference type="NCBI Taxonomy" id="66713"/>
    <lineage>
        <taxon>Eukaryota</taxon>
        <taxon>Metazoa</taxon>
        <taxon>Spiralia</taxon>
        <taxon>Lophotrochozoa</taxon>
        <taxon>Mollusca</taxon>
        <taxon>Bivalvia</taxon>
        <taxon>Autobranchia</taxon>
        <taxon>Pteriomorphia</taxon>
        <taxon>Pterioida</taxon>
        <taxon>Pterioidea</taxon>
        <taxon>Pteriidae</taxon>
        <taxon>Pinctada</taxon>
    </lineage>
</organism>
<dbReference type="Pfam" id="PF00175">
    <property type="entry name" value="NAD_binding_1"/>
    <property type="match status" value="1"/>
</dbReference>
<evidence type="ECO:0000256" key="2">
    <source>
        <dbReference type="ARBA" id="ARBA00023027"/>
    </source>
</evidence>
<dbReference type="GO" id="GO:0016491">
    <property type="term" value="F:oxidoreductase activity"/>
    <property type="evidence" value="ECO:0007669"/>
    <property type="project" value="UniProtKB-KW"/>
</dbReference>